<gene>
    <name evidence="1" type="ORF">OCBIM_22015399mg</name>
</gene>
<name>A0A0L8HH99_OCTBM</name>
<protein>
    <submittedName>
        <fullName evidence="1">Uncharacterized protein</fullName>
    </submittedName>
</protein>
<evidence type="ECO:0000313" key="1">
    <source>
        <dbReference type="EMBL" id="KOF88135.1"/>
    </source>
</evidence>
<proteinExistence type="predicted"/>
<sequence length="62" mass="7155">MTMILPHAANLTKIAIQEFSWKDLPLRRHILQMTAFWGRSPIACDAFRLTCDLELELENGVQ</sequence>
<dbReference type="AlphaFoldDB" id="A0A0L8HH99"/>
<accession>A0A0L8HH99</accession>
<dbReference type="EMBL" id="KQ418240">
    <property type="protein sequence ID" value="KOF88135.1"/>
    <property type="molecule type" value="Genomic_DNA"/>
</dbReference>
<reference evidence="1" key="1">
    <citation type="submission" date="2015-07" db="EMBL/GenBank/DDBJ databases">
        <title>MeaNS - Measles Nucleotide Surveillance Program.</title>
        <authorList>
            <person name="Tran T."/>
            <person name="Druce J."/>
        </authorList>
    </citation>
    <scope>NUCLEOTIDE SEQUENCE</scope>
    <source>
        <strain evidence="1">UCB-OBI-ISO-001</strain>
        <tissue evidence="1">Gonad</tissue>
    </source>
</reference>
<organism evidence="1">
    <name type="scientific">Octopus bimaculoides</name>
    <name type="common">California two-spotted octopus</name>
    <dbReference type="NCBI Taxonomy" id="37653"/>
    <lineage>
        <taxon>Eukaryota</taxon>
        <taxon>Metazoa</taxon>
        <taxon>Spiralia</taxon>
        <taxon>Lophotrochozoa</taxon>
        <taxon>Mollusca</taxon>
        <taxon>Cephalopoda</taxon>
        <taxon>Coleoidea</taxon>
        <taxon>Octopodiformes</taxon>
        <taxon>Octopoda</taxon>
        <taxon>Incirrata</taxon>
        <taxon>Octopodidae</taxon>
        <taxon>Octopus</taxon>
    </lineage>
</organism>